<dbReference type="InterPro" id="IPR011992">
    <property type="entry name" value="EF-hand-dom_pair"/>
</dbReference>
<dbReference type="PROSITE" id="PS50222">
    <property type="entry name" value="EF_HAND_2"/>
    <property type="match status" value="1"/>
</dbReference>
<name>A0ABY4AHP1_9BURK</name>
<dbReference type="RefSeq" id="WP_243477939.1">
    <property type="nucleotide sequence ID" value="NZ_CP063982.1"/>
</dbReference>
<keyword evidence="3" id="KW-1185">Reference proteome</keyword>
<dbReference type="Proteomes" id="UP000831607">
    <property type="component" value="Chromosome"/>
</dbReference>
<dbReference type="SUPFAM" id="SSF47473">
    <property type="entry name" value="EF-hand"/>
    <property type="match status" value="1"/>
</dbReference>
<dbReference type="InterPro" id="IPR018247">
    <property type="entry name" value="EF_Hand_1_Ca_BS"/>
</dbReference>
<proteinExistence type="predicted"/>
<dbReference type="EMBL" id="CP063982">
    <property type="protein sequence ID" value="UOD49704.1"/>
    <property type="molecule type" value="Genomic_DNA"/>
</dbReference>
<organism evidence="2 3">
    <name type="scientific">Orrella daihaiensis</name>
    <dbReference type="NCBI Taxonomy" id="2782176"/>
    <lineage>
        <taxon>Bacteria</taxon>
        <taxon>Pseudomonadati</taxon>
        <taxon>Pseudomonadota</taxon>
        <taxon>Betaproteobacteria</taxon>
        <taxon>Burkholderiales</taxon>
        <taxon>Alcaligenaceae</taxon>
        <taxon>Orrella</taxon>
    </lineage>
</organism>
<dbReference type="InterPro" id="IPR002048">
    <property type="entry name" value="EF_hand_dom"/>
</dbReference>
<protein>
    <recommendedName>
        <fullName evidence="1">EF-hand domain-containing protein</fullName>
    </recommendedName>
</protein>
<dbReference type="PROSITE" id="PS00018">
    <property type="entry name" value="EF_HAND_1"/>
    <property type="match status" value="1"/>
</dbReference>
<accession>A0ABY4AHP1</accession>
<reference evidence="2 3" key="1">
    <citation type="submission" date="2020-11" db="EMBL/GenBank/DDBJ databases">
        <title>Algicoccus daihaiensis sp.nov., isolated from Daihai Lake in Inner Mongolia.</title>
        <authorList>
            <person name="Kai J."/>
        </authorList>
    </citation>
    <scope>NUCLEOTIDE SEQUENCE [LARGE SCALE GENOMIC DNA]</scope>
    <source>
        <strain evidence="3">f23</strain>
    </source>
</reference>
<evidence type="ECO:0000259" key="1">
    <source>
        <dbReference type="PROSITE" id="PS50222"/>
    </source>
</evidence>
<evidence type="ECO:0000313" key="2">
    <source>
        <dbReference type="EMBL" id="UOD49704.1"/>
    </source>
</evidence>
<dbReference type="Gene3D" id="1.10.238.10">
    <property type="entry name" value="EF-hand"/>
    <property type="match status" value="1"/>
</dbReference>
<sequence length="261" mass="27896">MSADVPETLTGVWATPNCASAQDTLVIYKSFYLWLGEEETSLTGLTLSATQPNGWTRLEESDGYPNFFTVLADGRLREAFLPDNAELGSVPSEDWQTTDYESCGNSLPRSQVLLHGESVALLQVVSDTQKICQTDRNACANALFAGVDVSGDGNLSTAEIARLVRVAGYLAAVSEETPANNDDLAGVLAAGLPLGPLMASAIINSFDYDDSGGVSLAELSQDRDTLIDQLKPEAGGELNSRLNQMKEALKPLGRMLENFGQ</sequence>
<gene>
    <name evidence="2" type="ORF">DHf2319_09555</name>
</gene>
<evidence type="ECO:0000313" key="3">
    <source>
        <dbReference type="Proteomes" id="UP000831607"/>
    </source>
</evidence>
<feature type="domain" description="EF-hand" evidence="1">
    <location>
        <begin position="135"/>
        <end position="170"/>
    </location>
</feature>